<keyword evidence="5" id="KW-1185">Reference proteome</keyword>
<feature type="compositionally biased region" description="Low complexity" evidence="1">
    <location>
        <begin position="1"/>
        <end position="23"/>
    </location>
</feature>
<dbReference type="EMBL" id="JXLN01001709">
    <property type="protein sequence ID" value="KPM02371.1"/>
    <property type="molecule type" value="Genomic_DNA"/>
</dbReference>
<evidence type="ECO:0000313" key="4">
    <source>
        <dbReference type="EnsemblMetazoa" id="KAF7493579.1"/>
    </source>
</evidence>
<dbReference type="AlphaFoldDB" id="A0A131ZUU5"/>
<evidence type="ECO:0000313" key="6">
    <source>
        <dbReference type="Proteomes" id="UP000616769"/>
    </source>
</evidence>
<name>A0A131ZUU5_SARSC</name>
<reference evidence="3 6" key="1">
    <citation type="journal article" date="2015" name="Parasit. Vectors">
        <title>Draft genome of the scabies mite.</title>
        <authorList>
            <person name="Rider S.D.Jr."/>
            <person name="Morgan M.S."/>
            <person name="Arlian L.G."/>
        </authorList>
    </citation>
    <scope>NUCLEOTIDE SEQUENCE [LARGE SCALE GENOMIC DNA]</scope>
    <source>
        <strain evidence="3">Arlian Lab</strain>
    </source>
</reference>
<gene>
    <name evidence="3" type="ORF">QR98_0007830</name>
    <name evidence="2" type="ORF">SSS_1553</name>
</gene>
<evidence type="ECO:0000313" key="2">
    <source>
        <dbReference type="EMBL" id="KAF7493579.1"/>
    </source>
</evidence>
<reference evidence="5" key="2">
    <citation type="journal article" date="2020" name="PLoS Negl. Trop. Dis.">
        <title>High-quality nuclear genome for Sarcoptes scabiei-A critical resource for a neglected parasite.</title>
        <authorList>
            <person name="Korhonen P.K."/>
            <person name="Gasser R.B."/>
            <person name="Ma G."/>
            <person name="Wang T."/>
            <person name="Stroehlein A.J."/>
            <person name="Young N.D."/>
            <person name="Ang C.S."/>
            <person name="Fernando D.D."/>
            <person name="Lu H.C."/>
            <person name="Taylor S."/>
            <person name="Reynolds S.L."/>
            <person name="Mofiz E."/>
            <person name="Najaraj S.H."/>
            <person name="Gowda H."/>
            <person name="Madugundu A."/>
            <person name="Renuse S."/>
            <person name="Holt D."/>
            <person name="Pandey A."/>
            <person name="Papenfuss A.T."/>
            <person name="Fischer K."/>
        </authorList>
    </citation>
    <scope>NUCLEOTIDE SEQUENCE [LARGE SCALE GENOMIC DNA]</scope>
</reference>
<evidence type="ECO:0000313" key="5">
    <source>
        <dbReference type="Proteomes" id="UP000070412"/>
    </source>
</evidence>
<accession>A0A131ZUU5</accession>
<reference evidence="2" key="3">
    <citation type="submission" date="2020-01" db="EMBL/GenBank/DDBJ databases">
        <authorList>
            <person name="Korhonen P.K.K."/>
            <person name="Guangxu M.G."/>
            <person name="Wang T.W."/>
            <person name="Stroehlein A.J.S."/>
            <person name="Young N.D."/>
            <person name="Ang C.-S.A."/>
            <person name="Fernando D.W.F."/>
            <person name="Lu H.L."/>
            <person name="Taylor S.T."/>
            <person name="Ehtesham M.E.M."/>
            <person name="Najaraj S.H.N."/>
            <person name="Harsha G.H.G."/>
            <person name="Madugundu A.M."/>
            <person name="Renuse S.R."/>
            <person name="Holt D.H."/>
            <person name="Pandey A.P."/>
            <person name="Papenfuss A.P."/>
            <person name="Gasser R.B.G."/>
            <person name="Fischer K.F."/>
        </authorList>
    </citation>
    <scope>NUCLEOTIDE SEQUENCE</scope>
    <source>
        <strain evidence="2">SSS_KF_BRIS2020</strain>
    </source>
</reference>
<dbReference type="Proteomes" id="UP000616769">
    <property type="component" value="Unassembled WGS sequence"/>
</dbReference>
<organism evidence="3 6">
    <name type="scientific">Sarcoptes scabiei</name>
    <name type="common">Itch mite</name>
    <name type="synonym">Acarus scabiei</name>
    <dbReference type="NCBI Taxonomy" id="52283"/>
    <lineage>
        <taxon>Eukaryota</taxon>
        <taxon>Metazoa</taxon>
        <taxon>Ecdysozoa</taxon>
        <taxon>Arthropoda</taxon>
        <taxon>Chelicerata</taxon>
        <taxon>Arachnida</taxon>
        <taxon>Acari</taxon>
        <taxon>Acariformes</taxon>
        <taxon>Sarcoptiformes</taxon>
        <taxon>Astigmata</taxon>
        <taxon>Psoroptidia</taxon>
        <taxon>Sarcoptoidea</taxon>
        <taxon>Sarcoptidae</taxon>
        <taxon>Sarcoptinae</taxon>
        <taxon>Sarcoptes</taxon>
    </lineage>
</organism>
<dbReference type="VEuPathDB" id="VectorBase:SSCA001385"/>
<dbReference type="OrthoDB" id="6497213at2759"/>
<dbReference type="EnsemblMetazoa" id="SSS_1553s_mrna">
    <property type="protein sequence ID" value="KAF7493579.1"/>
    <property type="gene ID" value="SSS_1553"/>
</dbReference>
<proteinExistence type="predicted"/>
<reference evidence="4" key="4">
    <citation type="submission" date="2022-06" db="UniProtKB">
        <authorList>
            <consortium name="EnsemblMetazoa"/>
        </authorList>
    </citation>
    <scope>IDENTIFICATION</scope>
</reference>
<dbReference type="EMBL" id="WVUK01000055">
    <property type="protein sequence ID" value="KAF7493579.1"/>
    <property type="molecule type" value="Genomic_DNA"/>
</dbReference>
<dbReference type="Proteomes" id="UP000070412">
    <property type="component" value="Unassembled WGS sequence"/>
</dbReference>
<evidence type="ECO:0000313" key="3">
    <source>
        <dbReference type="EMBL" id="KPM02371.1"/>
    </source>
</evidence>
<protein>
    <submittedName>
        <fullName evidence="3 4">Uncharacterized protein</fullName>
    </submittedName>
</protein>
<feature type="region of interest" description="Disordered" evidence="1">
    <location>
        <begin position="1"/>
        <end position="25"/>
    </location>
</feature>
<sequence>MSKRTTSSSSDSSSPSELSTPSLNEDLLEPSILTNNIPLPIISPKCSIHHQDAEASIADATDCLRMISGKTEWFHRKHHFCPHLVTGDDIKQITELHRKILLEELPFIELHDRLRNGLVVDIPKELQGRISNVCVMFTDLKNRIDDLITNVNRSLPSPNSFNDNSMTKTVSIMH</sequence>
<evidence type="ECO:0000256" key="1">
    <source>
        <dbReference type="SAM" id="MobiDB-lite"/>
    </source>
</evidence>